<name>A0A3M0KB39_HIRRU</name>
<protein>
    <submittedName>
        <fullName evidence="1">Uncharacterized protein</fullName>
    </submittedName>
</protein>
<gene>
    <name evidence="1" type="ORF">DUI87_13214</name>
</gene>
<dbReference type="STRING" id="333673.A0A3M0KB39"/>
<sequence>MVSLLRLRRQSYSGRKLKQHDLKEVSGYQHDQEYDSQGISIYKMTLVSIRFFKITEDYMINILMSLNFSPSSLGGYENEAMKAKLFGIYHEHSDCISELWDLNRTSVFRSPFGYLGLHIMLLDEYQERLFVGGRDLLYSLSLDRISDNYREVE</sequence>
<dbReference type="EMBL" id="QRBI01000112">
    <property type="protein sequence ID" value="RMC10409.1"/>
    <property type="molecule type" value="Genomic_DNA"/>
</dbReference>
<evidence type="ECO:0000313" key="2">
    <source>
        <dbReference type="Proteomes" id="UP000269221"/>
    </source>
</evidence>
<evidence type="ECO:0000313" key="1">
    <source>
        <dbReference type="EMBL" id="RMC10409.1"/>
    </source>
</evidence>
<accession>A0A3M0KB39</accession>
<organism evidence="1 2">
    <name type="scientific">Hirundo rustica rustica</name>
    <dbReference type="NCBI Taxonomy" id="333673"/>
    <lineage>
        <taxon>Eukaryota</taxon>
        <taxon>Metazoa</taxon>
        <taxon>Chordata</taxon>
        <taxon>Craniata</taxon>
        <taxon>Vertebrata</taxon>
        <taxon>Euteleostomi</taxon>
        <taxon>Archelosauria</taxon>
        <taxon>Archosauria</taxon>
        <taxon>Dinosauria</taxon>
        <taxon>Saurischia</taxon>
        <taxon>Theropoda</taxon>
        <taxon>Coelurosauria</taxon>
        <taxon>Aves</taxon>
        <taxon>Neognathae</taxon>
        <taxon>Neoaves</taxon>
        <taxon>Telluraves</taxon>
        <taxon>Australaves</taxon>
        <taxon>Passeriformes</taxon>
        <taxon>Sylvioidea</taxon>
        <taxon>Hirundinidae</taxon>
        <taxon>Hirundo</taxon>
    </lineage>
</organism>
<proteinExistence type="predicted"/>
<keyword evidence="2" id="KW-1185">Reference proteome</keyword>
<dbReference type="AlphaFoldDB" id="A0A3M0KB39"/>
<dbReference type="InterPro" id="IPR036352">
    <property type="entry name" value="Semap_dom_sf"/>
</dbReference>
<dbReference type="Proteomes" id="UP000269221">
    <property type="component" value="Unassembled WGS sequence"/>
</dbReference>
<dbReference type="OrthoDB" id="9988752at2759"/>
<comment type="caution">
    <text evidence="1">The sequence shown here is derived from an EMBL/GenBank/DDBJ whole genome shotgun (WGS) entry which is preliminary data.</text>
</comment>
<reference evidence="1 2" key="1">
    <citation type="submission" date="2018-07" db="EMBL/GenBank/DDBJ databases">
        <title>A high quality draft genome assembly of the barn swallow (H. rustica rustica).</title>
        <authorList>
            <person name="Formenti G."/>
            <person name="Chiara M."/>
            <person name="Poveda L."/>
            <person name="Francoijs K.-J."/>
            <person name="Bonisoli-Alquati A."/>
            <person name="Canova L."/>
            <person name="Gianfranceschi L."/>
            <person name="Horner D.S."/>
            <person name="Saino N."/>
        </authorList>
    </citation>
    <scope>NUCLEOTIDE SEQUENCE [LARGE SCALE GENOMIC DNA]</scope>
    <source>
        <strain evidence="1">Chelidonia</strain>
        <tissue evidence="1">Blood</tissue>
    </source>
</reference>
<dbReference type="SUPFAM" id="SSF101912">
    <property type="entry name" value="Sema domain"/>
    <property type="match status" value="1"/>
</dbReference>